<dbReference type="OrthoDB" id="6892877at2"/>
<protein>
    <submittedName>
        <fullName evidence="2">Uncharacterized protein</fullName>
    </submittedName>
</protein>
<keyword evidence="3" id="KW-1185">Reference proteome</keyword>
<dbReference type="AlphaFoldDB" id="A0A1G9AWU7"/>
<dbReference type="STRING" id="137658.SAMN05216186_10665"/>
<feature type="region of interest" description="Disordered" evidence="1">
    <location>
        <begin position="82"/>
        <end position="103"/>
    </location>
</feature>
<reference evidence="2 3" key="1">
    <citation type="submission" date="2016-10" db="EMBL/GenBank/DDBJ databases">
        <authorList>
            <person name="de Groot N.N."/>
        </authorList>
    </citation>
    <scope>NUCLEOTIDE SEQUENCE [LARGE SCALE GENOMIC DNA]</scope>
    <source>
        <strain evidence="2 3">JCM 21544</strain>
    </source>
</reference>
<gene>
    <name evidence="2" type="ORF">SAMN05216186_10665</name>
</gene>
<evidence type="ECO:0000313" key="2">
    <source>
        <dbReference type="EMBL" id="SDK31791.1"/>
    </source>
</evidence>
<dbReference type="EMBL" id="FNFD01000006">
    <property type="protein sequence ID" value="SDK31791.1"/>
    <property type="molecule type" value="Genomic_DNA"/>
</dbReference>
<organism evidence="2 3">
    <name type="scientific">Pseudomonas indica</name>
    <dbReference type="NCBI Taxonomy" id="137658"/>
    <lineage>
        <taxon>Bacteria</taxon>
        <taxon>Pseudomonadati</taxon>
        <taxon>Pseudomonadota</taxon>
        <taxon>Gammaproteobacteria</taxon>
        <taxon>Pseudomonadales</taxon>
        <taxon>Pseudomonadaceae</taxon>
        <taxon>Pseudomonas</taxon>
    </lineage>
</organism>
<dbReference type="RefSeq" id="WP_084335393.1">
    <property type="nucleotide sequence ID" value="NZ_CBKZNZ010000030.1"/>
</dbReference>
<name>A0A1G9AWU7_9PSED</name>
<dbReference type="Proteomes" id="UP000198706">
    <property type="component" value="Unassembled WGS sequence"/>
</dbReference>
<evidence type="ECO:0000313" key="3">
    <source>
        <dbReference type="Proteomes" id="UP000198706"/>
    </source>
</evidence>
<accession>A0A1G9AWU7</accession>
<evidence type="ECO:0000256" key="1">
    <source>
        <dbReference type="SAM" id="MobiDB-lite"/>
    </source>
</evidence>
<proteinExistence type="predicted"/>
<sequence length="152" mass="16962">MGETRRLETSGGLYERLLQRLALALDEADTATRLHERPPQELELRGLTPAELQLIRAYLDRDLNWLRGWHAAAEELALIEQTPARHGKPARSNGKASATKSQTKLKPLLKRRQQLFCALCGTAAHVQRGQCVRACLTCGSQLFRAGQPKRIG</sequence>